<accession>A0ABQ6MSY4</accession>
<evidence type="ECO:0000256" key="1">
    <source>
        <dbReference type="SAM" id="MobiDB-lite"/>
    </source>
</evidence>
<evidence type="ECO:0000313" key="2">
    <source>
        <dbReference type="EMBL" id="GMI32615.1"/>
    </source>
</evidence>
<sequence>PPPPSRKSRRLASPSSSPRPKKSYAELPSPASRLNRPPVTSLASLRSYALRLGSEHGSDEVLWADSFAFEVLAEELRLAVLFVDMEREGGSSPYRLLSSSKEQAPLRYLVLLRESVGHFNLLTWSPPGAAAGPAGQIGAFTFGEGRGEPEVVRVLWGVPPL</sequence>
<dbReference type="EMBL" id="BRYB01001743">
    <property type="protein sequence ID" value="GMI32615.1"/>
    <property type="molecule type" value="Genomic_DNA"/>
</dbReference>
<feature type="region of interest" description="Disordered" evidence="1">
    <location>
        <begin position="1"/>
        <end position="36"/>
    </location>
</feature>
<evidence type="ECO:0000313" key="3">
    <source>
        <dbReference type="Proteomes" id="UP001165060"/>
    </source>
</evidence>
<organism evidence="2 3">
    <name type="scientific">Tetraparma gracilis</name>
    <dbReference type="NCBI Taxonomy" id="2962635"/>
    <lineage>
        <taxon>Eukaryota</taxon>
        <taxon>Sar</taxon>
        <taxon>Stramenopiles</taxon>
        <taxon>Ochrophyta</taxon>
        <taxon>Bolidophyceae</taxon>
        <taxon>Parmales</taxon>
        <taxon>Triparmaceae</taxon>
        <taxon>Tetraparma</taxon>
    </lineage>
</organism>
<reference evidence="2 3" key="1">
    <citation type="journal article" date="2023" name="Commun. Biol.">
        <title>Genome analysis of Parmales, the sister group of diatoms, reveals the evolutionary specialization of diatoms from phago-mixotrophs to photoautotrophs.</title>
        <authorList>
            <person name="Ban H."/>
            <person name="Sato S."/>
            <person name="Yoshikawa S."/>
            <person name="Yamada K."/>
            <person name="Nakamura Y."/>
            <person name="Ichinomiya M."/>
            <person name="Sato N."/>
            <person name="Blanc-Mathieu R."/>
            <person name="Endo H."/>
            <person name="Kuwata A."/>
            <person name="Ogata H."/>
        </authorList>
    </citation>
    <scope>NUCLEOTIDE SEQUENCE [LARGE SCALE GENOMIC DNA]</scope>
</reference>
<proteinExistence type="predicted"/>
<gene>
    <name evidence="2" type="ORF">TeGR_g3092</name>
</gene>
<name>A0ABQ6MSY4_9STRA</name>
<comment type="caution">
    <text evidence="2">The sequence shown here is derived from an EMBL/GenBank/DDBJ whole genome shotgun (WGS) entry which is preliminary data.</text>
</comment>
<feature type="non-terminal residue" evidence="2">
    <location>
        <position position="1"/>
    </location>
</feature>
<keyword evidence="3" id="KW-1185">Reference proteome</keyword>
<protein>
    <submittedName>
        <fullName evidence="2">Uncharacterized protein</fullName>
    </submittedName>
</protein>
<dbReference type="Proteomes" id="UP001165060">
    <property type="component" value="Unassembled WGS sequence"/>
</dbReference>
<feature type="compositionally biased region" description="Basic residues" evidence="1">
    <location>
        <begin position="1"/>
        <end position="10"/>
    </location>
</feature>